<feature type="signal peptide" evidence="1">
    <location>
        <begin position="1"/>
        <end position="18"/>
    </location>
</feature>
<organism evidence="2 3">
    <name type="scientific">Ancylostoma ceylanicum</name>
    <dbReference type="NCBI Taxonomy" id="53326"/>
    <lineage>
        <taxon>Eukaryota</taxon>
        <taxon>Metazoa</taxon>
        <taxon>Ecdysozoa</taxon>
        <taxon>Nematoda</taxon>
        <taxon>Chromadorea</taxon>
        <taxon>Rhabditida</taxon>
        <taxon>Rhabditina</taxon>
        <taxon>Rhabditomorpha</taxon>
        <taxon>Strongyloidea</taxon>
        <taxon>Ancylostomatidae</taxon>
        <taxon>Ancylostomatinae</taxon>
        <taxon>Ancylostoma</taxon>
    </lineage>
</organism>
<evidence type="ECO:0000256" key="1">
    <source>
        <dbReference type="SAM" id="SignalP"/>
    </source>
</evidence>
<sequence length="104" mass="11720">MSKLAWIFASFLILISDALIMDKSCTEKDGLITKFSGNAVNCENRYPDTSCLYMYNRAVKKGGRLDRDPRCFMNQKTQKLDEGLISIAVNSCPKTCGYCCKTQQ</sequence>
<dbReference type="Proteomes" id="UP000024635">
    <property type="component" value="Unassembled WGS sequence"/>
</dbReference>
<evidence type="ECO:0008006" key="4">
    <source>
        <dbReference type="Google" id="ProtNLM"/>
    </source>
</evidence>
<feature type="chain" id="PRO_5001489231" description="ShKT domain-containing protein" evidence="1">
    <location>
        <begin position="19"/>
        <end position="104"/>
    </location>
</feature>
<evidence type="ECO:0000313" key="2">
    <source>
        <dbReference type="EMBL" id="EYB87376.1"/>
    </source>
</evidence>
<keyword evidence="3" id="KW-1185">Reference proteome</keyword>
<gene>
    <name evidence="2" type="primary">Acey_s0264.g624</name>
    <name evidence="2" type="ORF">Y032_0264g624</name>
</gene>
<evidence type="ECO:0000313" key="3">
    <source>
        <dbReference type="Proteomes" id="UP000024635"/>
    </source>
</evidence>
<dbReference type="AlphaFoldDB" id="A0A016SAD6"/>
<accession>A0A016SAD6</accession>
<comment type="caution">
    <text evidence="2">The sequence shown here is derived from an EMBL/GenBank/DDBJ whole genome shotgun (WGS) entry which is preliminary data.</text>
</comment>
<reference evidence="3" key="1">
    <citation type="journal article" date="2015" name="Nat. Genet.">
        <title>The genome and transcriptome of the zoonotic hookworm Ancylostoma ceylanicum identify infection-specific gene families.</title>
        <authorList>
            <person name="Schwarz E.M."/>
            <person name="Hu Y."/>
            <person name="Antoshechkin I."/>
            <person name="Miller M.M."/>
            <person name="Sternberg P.W."/>
            <person name="Aroian R.V."/>
        </authorList>
    </citation>
    <scope>NUCLEOTIDE SEQUENCE</scope>
    <source>
        <strain evidence="3">HY135</strain>
    </source>
</reference>
<proteinExistence type="predicted"/>
<keyword evidence="1" id="KW-0732">Signal</keyword>
<protein>
    <recommendedName>
        <fullName evidence="4">ShKT domain-containing protein</fullName>
    </recommendedName>
</protein>
<name>A0A016SAD6_9BILA</name>
<dbReference type="EMBL" id="JARK01001600">
    <property type="protein sequence ID" value="EYB87376.1"/>
    <property type="molecule type" value="Genomic_DNA"/>
</dbReference>